<dbReference type="InterPro" id="IPR029055">
    <property type="entry name" value="Ntn_hydrolases_N"/>
</dbReference>
<dbReference type="CDD" id="cd01991">
    <property type="entry name" value="Asn_synthase_B_C"/>
    <property type="match status" value="1"/>
</dbReference>
<dbReference type="GO" id="GO:0006529">
    <property type="term" value="P:asparagine biosynthetic process"/>
    <property type="evidence" value="ECO:0007669"/>
    <property type="project" value="UniProtKB-KW"/>
</dbReference>
<comment type="pathway">
    <text evidence="1">Amino-acid biosynthesis; L-asparagine biosynthesis; L-asparagine from L-aspartate (L-Gln route): step 1/1.</text>
</comment>
<feature type="binding site" evidence="9">
    <location>
        <position position="105"/>
    </location>
    <ligand>
        <name>L-glutamine</name>
        <dbReference type="ChEBI" id="CHEBI:58359"/>
    </ligand>
</feature>
<dbReference type="PANTHER" id="PTHR43284">
    <property type="entry name" value="ASPARAGINE SYNTHETASE (GLUTAMINE-HYDROLYZING)"/>
    <property type="match status" value="1"/>
</dbReference>
<evidence type="ECO:0000256" key="7">
    <source>
        <dbReference type="ARBA" id="ARBA00022962"/>
    </source>
</evidence>
<keyword evidence="12" id="KW-1185">Reference proteome</keyword>
<dbReference type="InterPro" id="IPR001962">
    <property type="entry name" value="Asn_synthase"/>
</dbReference>
<proteinExistence type="inferred from homology"/>
<evidence type="ECO:0000256" key="8">
    <source>
        <dbReference type="ARBA" id="ARBA00048741"/>
    </source>
</evidence>
<evidence type="ECO:0000256" key="1">
    <source>
        <dbReference type="ARBA" id="ARBA00005187"/>
    </source>
</evidence>
<dbReference type="NCBIfam" id="NF033535">
    <property type="entry name" value="lass_lactam_cya"/>
    <property type="match status" value="1"/>
</dbReference>
<keyword evidence="7" id="KW-0315">Glutamine amidotransferase</keyword>
<evidence type="ECO:0000256" key="6">
    <source>
        <dbReference type="ARBA" id="ARBA00022888"/>
    </source>
</evidence>
<dbReference type="InterPro" id="IPR051786">
    <property type="entry name" value="ASN_synthetase/amidase"/>
</dbReference>
<dbReference type="InterPro" id="IPR006426">
    <property type="entry name" value="Asn_synth_AEB"/>
</dbReference>
<keyword evidence="4 9" id="KW-0547">Nucleotide-binding</keyword>
<dbReference type="Gene3D" id="3.60.20.10">
    <property type="entry name" value="Glutamine Phosphoribosylpyrophosphate, subunit 1, domain 1"/>
    <property type="match status" value="1"/>
</dbReference>
<dbReference type="Pfam" id="PF13537">
    <property type="entry name" value="GATase_7"/>
    <property type="match status" value="1"/>
</dbReference>
<evidence type="ECO:0000256" key="9">
    <source>
        <dbReference type="PIRSR" id="PIRSR001589-2"/>
    </source>
</evidence>
<sequence length="675" mass="76551">MSGIVGLWYFSSRCNADGVVKGLWDLQSALKHRGPDGGGVWTEGPVGLGHQLLKTTPESCHEQSPQGLPEAHSVITADVRLDNRLDLIRQLGLPDCPSSSRPWTDPDLILKAYERWDTACPQHLLGAYAFLIWDARRQRMFGARDPFGIKPFYYFYSHDLFAVASEIKALLRSPHIPAQLNPLRIADLLTSNLQDPVATSYRDILRLPGAHQLLVSADQGLTIQRYWRLDPSKTLQLPNDQAYADAFQEIFKQAVDCRLRSAYPIGTQLSGGMDSSAVSCMARQRLPSRQPLPTFSARFPRIPNCDEMAYIQAVLDQGGYVPHFVYADRTGPLSHWQELWTHLDEPALGNGYLTWLIHQAAQQQGIRVLLSGYDGDTTVGHGTGYPAELARSGRWKLAIAEMQMLIQRLGHPRPVEMMRQKFFPILATLAQEGRWLSLAKAIAPLSRAVQLPRRRLWIDGFLIPLSQHLRGQIRRRTRPLPRPDRGQAFPFLNPDFLHHPDIVHHFESQPLIADGHETAQSQQLQLLCSGIISLPMELVDLISAPLGIEPRYPFMDQRLVEFCLALPPDQKLRQGWSRYILRQAMDGILPDQVQWRASKTSPAQAFYRGFDQYNAPLVEDLLAHPPPPLLDYINLPQLRQLYADHYRSPDRLNQIWPAITLGLWFRHQESSPYTP</sequence>
<evidence type="ECO:0000259" key="10">
    <source>
        <dbReference type="PROSITE" id="PS51278"/>
    </source>
</evidence>
<dbReference type="GO" id="GO:0004066">
    <property type="term" value="F:asparagine synthase (glutamine-hydrolyzing) activity"/>
    <property type="evidence" value="ECO:0007669"/>
    <property type="project" value="UniProtKB-EC"/>
</dbReference>
<feature type="binding site" evidence="9">
    <location>
        <begin position="371"/>
        <end position="372"/>
    </location>
    <ligand>
        <name>ATP</name>
        <dbReference type="ChEBI" id="CHEBI:30616"/>
    </ligand>
</feature>
<dbReference type="RefSeq" id="WP_166278872.1">
    <property type="nucleotide sequence ID" value="NZ_JTHE03000005.1"/>
</dbReference>
<dbReference type="EC" id="6.3.5.4" evidence="3"/>
<organism evidence="11 12">
    <name type="scientific">Lyngbya confervoides BDU141951</name>
    <dbReference type="NCBI Taxonomy" id="1574623"/>
    <lineage>
        <taxon>Bacteria</taxon>
        <taxon>Bacillati</taxon>
        <taxon>Cyanobacteriota</taxon>
        <taxon>Cyanophyceae</taxon>
        <taxon>Oscillatoriophycideae</taxon>
        <taxon>Oscillatoriales</taxon>
        <taxon>Microcoleaceae</taxon>
        <taxon>Lyngbya</taxon>
    </lineage>
</organism>
<dbReference type="EMBL" id="JTHE03000005">
    <property type="protein sequence ID" value="MCM1981402.1"/>
    <property type="molecule type" value="Genomic_DNA"/>
</dbReference>
<dbReference type="PIRSF" id="PIRSF001589">
    <property type="entry name" value="Asn_synthetase_glu-h"/>
    <property type="match status" value="1"/>
</dbReference>
<evidence type="ECO:0000256" key="4">
    <source>
        <dbReference type="ARBA" id="ARBA00022741"/>
    </source>
</evidence>
<feature type="domain" description="Glutamine amidotransferase type-2" evidence="10">
    <location>
        <begin position="2"/>
        <end position="218"/>
    </location>
</feature>
<accession>A0ABD4SZB1</accession>
<evidence type="ECO:0000256" key="5">
    <source>
        <dbReference type="ARBA" id="ARBA00022840"/>
    </source>
</evidence>
<dbReference type="SUPFAM" id="SSF56235">
    <property type="entry name" value="N-terminal nucleophile aminohydrolases (Ntn hydrolases)"/>
    <property type="match status" value="1"/>
</dbReference>
<keyword evidence="6" id="KW-0028">Amino-acid biosynthesis</keyword>
<dbReference type="AlphaFoldDB" id="A0ABD4SZB1"/>
<dbReference type="PROSITE" id="PS51278">
    <property type="entry name" value="GATASE_TYPE_2"/>
    <property type="match status" value="1"/>
</dbReference>
<dbReference type="InterPro" id="IPR033738">
    <property type="entry name" value="AsnB_N"/>
</dbReference>
<comment type="catalytic activity">
    <reaction evidence="8">
        <text>L-aspartate + L-glutamine + ATP + H2O = L-asparagine + L-glutamate + AMP + diphosphate + H(+)</text>
        <dbReference type="Rhea" id="RHEA:12228"/>
        <dbReference type="ChEBI" id="CHEBI:15377"/>
        <dbReference type="ChEBI" id="CHEBI:15378"/>
        <dbReference type="ChEBI" id="CHEBI:29985"/>
        <dbReference type="ChEBI" id="CHEBI:29991"/>
        <dbReference type="ChEBI" id="CHEBI:30616"/>
        <dbReference type="ChEBI" id="CHEBI:33019"/>
        <dbReference type="ChEBI" id="CHEBI:58048"/>
        <dbReference type="ChEBI" id="CHEBI:58359"/>
        <dbReference type="ChEBI" id="CHEBI:456215"/>
        <dbReference type="EC" id="6.3.5.4"/>
    </reaction>
</comment>
<gene>
    <name evidence="11" type="ORF">QQ91_0000965</name>
</gene>
<dbReference type="CDD" id="cd00712">
    <property type="entry name" value="AsnB"/>
    <property type="match status" value="1"/>
</dbReference>
<dbReference type="Gene3D" id="3.40.50.620">
    <property type="entry name" value="HUPs"/>
    <property type="match status" value="2"/>
</dbReference>
<name>A0ABD4SZB1_9CYAN</name>
<dbReference type="GO" id="GO:0005524">
    <property type="term" value="F:ATP binding"/>
    <property type="evidence" value="ECO:0007669"/>
    <property type="project" value="UniProtKB-KW"/>
</dbReference>
<dbReference type="Pfam" id="PF00733">
    <property type="entry name" value="Asn_synthase"/>
    <property type="match status" value="1"/>
</dbReference>
<dbReference type="SUPFAM" id="SSF52402">
    <property type="entry name" value="Adenine nucleotide alpha hydrolases-like"/>
    <property type="match status" value="1"/>
</dbReference>
<evidence type="ECO:0000256" key="2">
    <source>
        <dbReference type="ARBA" id="ARBA00005752"/>
    </source>
</evidence>
<evidence type="ECO:0000313" key="12">
    <source>
        <dbReference type="Proteomes" id="UP000031561"/>
    </source>
</evidence>
<dbReference type="InterPro" id="IPR017932">
    <property type="entry name" value="GATase_2_dom"/>
</dbReference>
<keyword evidence="5 9" id="KW-0067">ATP-binding</keyword>
<comment type="similarity">
    <text evidence="2">Belongs to the asparagine synthetase family.</text>
</comment>
<protein>
    <recommendedName>
        <fullName evidence="3">asparagine synthase (glutamine-hydrolyzing)</fullName>
        <ecNumber evidence="3">6.3.5.4</ecNumber>
    </recommendedName>
</protein>
<dbReference type="Proteomes" id="UP000031561">
    <property type="component" value="Unassembled WGS sequence"/>
</dbReference>
<comment type="caution">
    <text evidence="11">The sequence shown here is derived from an EMBL/GenBank/DDBJ whole genome shotgun (WGS) entry which is preliminary data.</text>
</comment>
<evidence type="ECO:0000256" key="3">
    <source>
        <dbReference type="ARBA" id="ARBA00012737"/>
    </source>
</evidence>
<dbReference type="InterPro" id="IPR014729">
    <property type="entry name" value="Rossmann-like_a/b/a_fold"/>
</dbReference>
<dbReference type="PANTHER" id="PTHR43284:SF1">
    <property type="entry name" value="ASPARAGINE SYNTHETASE"/>
    <property type="match status" value="1"/>
</dbReference>
<keyword evidence="6" id="KW-0061">Asparagine biosynthesis</keyword>
<reference evidence="11 12" key="1">
    <citation type="journal article" date="2015" name="Genome Announc.">
        <title>Draft Genome Sequence of Filamentous Marine Cyanobacterium Lyngbya confervoides Strain BDU141951.</title>
        <authorList>
            <person name="Chandrababunaidu M.M."/>
            <person name="Sen D."/>
            <person name="Tripathy S."/>
        </authorList>
    </citation>
    <scope>NUCLEOTIDE SEQUENCE [LARGE SCALE GENOMIC DNA]</scope>
    <source>
        <strain evidence="11 12">BDU141951</strain>
    </source>
</reference>
<evidence type="ECO:0000313" key="11">
    <source>
        <dbReference type="EMBL" id="MCM1981402.1"/>
    </source>
</evidence>